<keyword evidence="1" id="KW-0732">Signal</keyword>
<proteinExistence type="predicted"/>
<dbReference type="KEGG" id="lamb:KBB96_10590"/>
<evidence type="ECO:0000256" key="1">
    <source>
        <dbReference type="SAM" id="SignalP"/>
    </source>
</evidence>
<accession>A0A975IXQ1</accession>
<name>A0A975IXQ1_9BACT</name>
<evidence type="ECO:0000313" key="2">
    <source>
        <dbReference type="EMBL" id="QUE49319.1"/>
    </source>
</evidence>
<feature type="signal peptide" evidence="1">
    <location>
        <begin position="1"/>
        <end position="22"/>
    </location>
</feature>
<evidence type="ECO:0000313" key="3">
    <source>
        <dbReference type="Proteomes" id="UP000676169"/>
    </source>
</evidence>
<gene>
    <name evidence="2" type="ORF">KBB96_10590</name>
</gene>
<organism evidence="2 3">
    <name type="scientific">Luteolibacter ambystomatis</name>
    <dbReference type="NCBI Taxonomy" id="2824561"/>
    <lineage>
        <taxon>Bacteria</taxon>
        <taxon>Pseudomonadati</taxon>
        <taxon>Verrucomicrobiota</taxon>
        <taxon>Verrucomicrobiia</taxon>
        <taxon>Verrucomicrobiales</taxon>
        <taxon>Verrucomicrobiaceae</taxon>
        <taxon>Luteolibacter</taxon>
    </lineage>
</organism>
<protein>
    <submittedName>
        <fullName evidence="2">Uncharacterized protein</fullName>
    </submittedName>
</protein>
<keyword evidence="3" id="KW-1185">Reference proteome</keyword>
<feature type="chain" id="PRO_5037423007" evidence="1">
    <location>
        <begin position="23"/>
        <end position="62"/>
    </location>
</feature>
<reference evidence="2" key="1">
    <citation type="submission" date="2021-04" db="EMBL/GenBank/DDBJ databases">
        <title>Luteolibacter sp. 32A isolated from the skin of an Anderson's salamander (Ambystoma andersonii).</title>
        <authorList>
            <person name="Spergser J."/>
            <person name="Busse H.-J."/>
        </authorList>
    </citation>
    <scope>NUCLEOTIDE SEQUENCE</scope>
    <source>
        <strain evidence="2">32A</strain>
    </source>
</reference>
<sequence>MKKKALFTGCLLSVSLCGPLRAADVAWDPSPSAVGAGTNQVLTSIPLSKAVDGRLFIRISVP</sequence>
<dbReference type="EMBL" id="CP073100">
    <property type="protein sequence ID" value="QUE49319.1"/>
    <property type="molecule type" value="Genomic_DNA"/>
</dbReference>
<dbReference type="Proteomes" id="UP000676169">
    <property type="component" value="Chromosome"/>
</dbReference>
<dbReference type="AlphaFoldDB" id="A0A975IXQ1"/>
<dbReference type="RefSeq" id="WP_211629380.1">
    <property type="nucleotide sequence ID" value="NZ_CP073100.1"/>
</dbReference>